<dbReference type="Proteomes" id="UP000433181">
    <property type="component" value="Unassembled WGS sequence"/>
</dbReference>
<protein>
    <submittedName>
        <fullName evidence="10">Aminopeptidase</fullName>
    </submittedName>
</protein>
<keyword evidence="11" id="KW-1185">Reference proteome</keyword>
<dbReference type="InterPro" id="IPR052170">
    <property type="entry name" value="M29_Exopeptidase"/>
</dbReference>
<dbReference type="AlphaFoldDB" id="A0A6I2UCF2"/>
<dbReference type="GO" id="GO:0008237">
    <property type="term" value="F:metallopeptidase activity"/>
    <property type="evidence" value="ECO:0007669"/>
    <property type="project" value="UniProtKB-KW"/>
</dbReference>
<proteinExistence type="inferred from homology"/>
<organism evidence="10 11">
    <name type="scientific">Anaerovibrio slackiae</name>
    <dbReference type="NCBI Taxonomy" id="2652309"/>
    <lineage>
        <taxon>Bacteria</taxon>
        <taxon>Bacillati</taxon>
        <taxon>Bacillota</taxon>
        <taxon>Negativicutes</taxon>
        <taxon>Selenomonadales</taxon>
        <taxon>Selenomonadaceae</taxon>
        <taxon>Anaerovibrio</taxon>
    </lineage>
</organism>
<evidence type="ECO:0000256" key="3">
    <source>
        <dbReference type="ARBA" id="ARBA00001947"/>
    </source>
</evidence>
<dbReference type="Gene3D" id="3.40.1830.10">
    <property type="entry name" value="Thermophilic metalloprotease (M29)"/>
    <property type="match status" value="1"/>
</dbReference>
<dbReference type="GO" id="GO:0046872">
    <property type="term" value="F:metal ion binding"/>
    <property type="evidence" value="ECO:0007669"/>
    <property type="project" value="UniProtKB-KW"/>
</dbReference>
<dbReference type="GeneID" id="96778332"/>
<dbReference type="InterPro" id="IPR000787">
    <property type="entry name" value="Peptidase_M29"/>
</dbReference>
<keyword evidence="8" id="KW-0378">Hydrolase</keyword>
<dbReference type="PANTHER" id="PTHR34448">
    <property type="entry name" value="AMINOPEPTIDASE"/>
    <property type="match status" value="1"/>
</dbReference>
<dbReference type="EMBL" id="VUNR01000007">
    <property type="protein sequence ID" value="MSU08407.1"/>
    <property type="molecule type" value="Genomic_DNA"/>
</dbReference>
<keyword evidence="6" id="KW-0645">Protease</keyword>
<dbReference type="InterPro" id="IPR035097">
    <property type="entry name" value="M29_N-terminal"/>
</dbReference>
<sequence length="413" mass="45704">MEKLLDKYAKLVVCTGVNLQKGQLLVVNAPIECADFARRIAGAAFTAGARDVKVNWSDEQFARIRLEEAAAEVFDEFPDWRRDMFMDFKAKGAAVVSIHASDPMIFQHVEPDKMLRSQRAAGKALLEYRQAMMNNELRWCVVSIPTESWAKKVFAGEEGEQAVARLWQAIFRAVRIDAEQEGADPVEAWQQHVDFLQRACRFMNEQQFAALHYTNGLGTDLTVKLPKGHIWAGGAEIAGDGVRFVANMPTEEIYTLPDRNGVDGVVYASKPLNYNGNLIEEMRLEFAAGKVVRAEAARGQEILDKLLAVDEGASYLGEVALVQYDSPISNSGILFYNTLFDENAACHLAFGKAYPTCLQGGEKMDSVELLQHGVNDSLVHEDFMIGTADLAIEGIRADGSRVQVFKDGNFAIA</sequence>
<comment type="cofactor">
    <cofactor evidence="3">
        <name>Zn(2+)</name>
        <dbReference type="ChEBI" id="CHEBI:29105"/>
    </cofactor>
</comment>
<comment type="cofactor">
    <cofactor evidence="2">
        <name>Mg(2+)</name>
        <dbReference type="ChEBI" id="CHEBI:18420"/>
    </cofactor>
</comment>
<dbReference type="Pfam" id="PF02073">
    <property type="entry name" value="Peptidase_M29"/>
    <property type="match status" value="1"/>
</dbReference>
<comment type="caution">
    <text evidence="10">The sequence shown here is derived from an EMBL/GenBank/DDBJ whole genome shotgun (WGS) entry which is preliminary data.</text>
</comment>
<name>A0A6I2UCF2_9FIRM</name>
<dbReference type="GO" id="GO:0004177">
    <property type="term" value="F:aminopeptidase activity"/>
    <property type="evidence" value="ECO:0007669"/>
    <property type="project" value="UniProtKB-KW"/>
</dbReference>
<dbReference type="SUPFAM" id="SSF144052">
    <property type="entry name" value="Thermophilic metalloprotease-like"/>
    <property type="match status" value="1"/>
</dbReference>
<evidence type="ECO:0000256" key="9">
    <source>
        <dbReference type="ARBA" id="ARBA00023049"/>
    </source>
</evidence>
<comment type="cofactor">
    <cofactor evidence="1">
        <name>Co(2+)</name>
        <dbReference type="ChEBI" id="CHEBI:48828"/>
    </cofactor>
</comment>
<gene>
    <name evidence="10" type="ORF">FYJ84_05335</name>
</gene>
<evidence type="ECO:0000256" key="8">
    <source>
        <dbReference type="ARBA" id="ARBA00022801"/>
    </source>
</evidence>
<keyword evidence="5 10" id="KW-0031">Aminopeptidase</keyword>
<dbReference type="GO" id="GO:0006508">
    <property type="term" value="P:proteolysis"/>
    <property type="evidence" value="ECO:0007669"/>
    <property type="project" value="UniProtKB-KW"/>
</dbReference>
<accession>A0A6I2UCF2</accession>
<evidence type="ECO:0000256" key="4">
    <source>
        <dbReference type="ARBA" id="ARBA00008236"/>
    </source>
</evidence>
<evidence type="ECO:0000256" key="6">
    <source>
        <dbReference type="ARBA" id="ARBA00022670"/>
    </source>
</evidence>
<comment type="similarity">
    <text evidence="4">Belongs to the peptidase M29 family.</text>
</comment>
<evidence type="ECO:0000256" key="2">
    <source>
        <dbReference type="ARBA" id="ARBA00001946"/>
    </source>
</evidence>
<evidence type="ECO:0000313" key="11">
    <source>
        <dbReference type="Proteomes" id="UP000433181"/>
    </source>
</evidence>
<evidence type="ECO:0000313" key="10">
    <source>
        <dbReference type="EMBL" id="MSU08407.1"/>
    </source>
</evidence>
<reference evidence="10 11" key="1">
    <citation type="submission" date="2019-08" db="EMBL/GenBank/DDBJ databases">
        <title>In-depth cultivation of the pig gut microbiome towards novel bacterial diversity and tailored functional studies.</title>
        <authorList>
            <person name="Wylensek D."/>
            <person name="Hitch T.C.A."/>
            <person name="Clavel T."/>
        </authorList>
    </citation>
    <scope>NUCLEOTIDE SEQUENCE [LARGE SCALE GENOMIC DNA]</scope>
    <source>
        <strain evidence="10 11">WCA-693-APC-5D-A</strain>
    </source>
</reference>
<dbReference type="PRINTS" id="PR00919">
    <property type="entry name" value="THERMOPTASE"/>
</dbReference>
<dbReference type="PANTHER" id="PTHR34448:SF3">
    <property type="entry name" value="AMINOPEPTIDASE AMPS"/>
    <property type="match status" value="1"/>
</dbReference>
<evidence type="ECO:0000256" key="5">
    <source>
        <dbReference type="ARBA" id="ARBA00022438"/>
    </source>
</evidence>
<dbReference type="RefSeq" id="WP_154406599.1">
    <property type="nucleotide sequence ID" value="NZ_VUNR01000007.1"/>
</dbReference>
<keyword evidence="7" id="KW-0479">Metal-binding</keyword>
<keyword evidence="9" id="KW-0482">Metalloprotease</keyword>
<evidence type="ECO:0000256" key="7">
    <source>
        <dbReference type="ARBA" id="ARBA00022723"/>
    </source>
</evidence>
<evidence type="ECO:0000256" key="1">
    <source>
        <dbReference type="ARBA" id="ARBA00001941"/>
    </source>
</evidence>